<protein>
    <submittedName>
        <fullName evidence="2">Uncharacterized protein</fullName>
    </submittedName>
</protein>
<evidence type="ECO:0000313" key="2">
    <source>
        <dbReference type="EMBL" id="PBK59509.1"/>
    </source>
</evidence>
<gene>
    <name evidence="2" type="ORF">ARMSODRAFT_982995</name>
</gene>
<sequence>MSRRRQSTSFSISDQTFAQNPRSPLPPSLSYTGGHHCRSAPPRIIAVSGLTAFTVGRLHARLETLPPAWGIAVAGPTVSTVGWLRGHLHFFSRALCGSTNLRRGVERPLPGSCFPILPAAATMLRVLRSTRSGRVFNPTALRCDAPTIADLLANPLHVDIDTSDLLQHASIYFQTSLEKMYLHDPRHGVKNTKPKASPRLQGHAYLSPCPLNLAQRPKPGRSQRQLHSMAPVSAAAPQPVVENINFSSSGGDNIHNANTATCTNTTALTAAPPAPIRIRGAVFKLVVLNGSPPSAHNWPI</sequence>
<evidence type="ECO:0000313" key="3">
    <source>
        <dbReference type="Proteomes" id="UP000218334"/>
    </source>
</evidence>
<dbReference type="EMBL" id="KZ293503">
    <property type="protein sequence ID" value="PBK59509.1"/>
    <property type="molecule type" value="Genomic_DNA"/>
</dbReference>
<feature type="region of interest" description="Disordered" evidence="1">
    <location>
        <begin position="1"/>
        <end position="32"/>
    </location>
</feature>
<feature type="compositionally biased region" description="Polar residues" evidence="1">
    <location>
        <begin position="7"/>
        <end position="22"/>
    </location>
</feature>
<name>A0A2H3AKT7_9AGAR</name>
<dbReference type="AlphaFoldDB" id="A0A2H3AKT7"/>
<proteinExistence type="predicted"/>
<accession>A0A2H3AKT7</accession>
<organism evidence="2 3">
    <name type="scientific">Armillaria solidipes</name>
    <dbReference type="NCBI Taxonomy" id="1076256"/>
    <lineage>
        <taxon>Eukaryota</taxon>
        <taxon>Fungi</taxon>
        <taxon>Dikarya</taxon>
        <taxon>Basidiomycota</taxon>
        <taxon>Agaricomycotina</taxon>
        <taxon>Agaricomycetes</taxon>
        <taxon>Agaricomycetidae</taxon>
        <taxon>Agaricales</taxon>
        <taxon>Marasmiineae</taxon>
        <taxon>Physalacriaceae</taxon>
        <taxon>Armillaria</taxon>
    </lineage>
</organism>
<dbReference type="Proteomes" id="UP000218334">
    <property type="component" value="Unassembled WGS sequence"/>
</dbReference>
<reference evidence="3" key="1">
    <citation type="journal article" date="2017" name="Nat. Ecol. Evol.">
        <title>Genome expansion and lineage-specific genetic innovations in the forest pathogenic fungi Armillaria.</title>
        <authorList>
            <person name="Sipos G."/>
            <person name="Prasanna A.N."/>
            <person name="Walter M.C."/>
            <person name="O'Connor E."/>
            <person name="Balint B."/>
            <person name="Krizsan K."/>
            <person name="Kiss B."/>
            <person name="Hess J."/>
            <person name="Varga T."/>
            <person name="Slot J."/>
            <person name="Riley R."/>
            <person name="Boka B."/>
            <person name="Rigling D."/>
            <person name="Barry K."/>
            <person name="Lee J."/>
            <person name="Mihaltcheva S."/>
            <person name="LaButti K."/>
            <person name="Lipzen A."/>
            <person name="Waldron R."/>
            <person name="Moloney N.M."/>
            <person name="Sperisen C."/>
            <person name="Kredics L."/>
            <person name="Vagvoelgyi C."/>
            <person name="Patrignani A."/>
            <person name="Fitzpatrick D."/>
            <person name="Nagy I."/>
            <person name="Doyle S."/>
            <person name="Anderson J.B."/>
            <person name="Grigoriev I.V."/>
            <person name="Gueldener U."/>
            <person name="Muensterkoetter M."/>
            <person name="Nagy L.G."/>
        </authorList>
    </citation>
    <scope>NUCLEOTIDE SEQUENCE [LARGE SCALE GENOMIC DNA]</scope>
    <source>
        <strain evidence="3">28-4</strain>
    </source>
</reference>
<keyword evidence="3" id="KW-1185">Reference proteome</keyword>
<evidence type="ECO:0000256" key="1">
    <source>
        <dbReference type="SAM" id="MobiDB-lite"/>
    </source>
</evidence>